<evidence type="ECO:0000313" key="2">
    <source>
        <dbReference type="EMBL" id="NKX86089.1"/>
    </source>
</evidence>
<feature type="domain" description="NADPH-dependent FMN reductase-like" evidence="1">
    <location>
        <begin position="18"/>
        <end position="133"/>
    </location>
</feature>
<dbReference type="SUPFAM" id="SSF52218">
    <property type="entry name" value="Flavoproteins"/>
    <property type="match status" value="1"/>
</dbReference>
<dbReference type="EMBL" id="JAAXOM010000001">
    <property type="protein sequence ID" value="NKX86089.1"/>
    <property type="molecule type" value="Genomic_DNA"/>
</dbReference>
<dbReference type="InterPro" id="IPR005025">
    <property type="entry name" value="FMN_Rdtase-like_dom"/>
</dbReference>
<comment type="caution">
    <text evidence="2">The sequence shown here is derived from an EMBL/GenBank/DDBJ whole genome shotgun (WGS) entry which is preliminary data.</text>
</comment>
<dbReference type="Pfam" id="PF03358">
    <property type="entry name" value="FMN_red"/>
    <property type="match status" value="1"/>
</dbReference>
<dbReference type="InterPro" id="IPR050712">
    <property type="entry name" value="NAD(P)H-dep_reductase"/>
</dbReference>
<proteinExistence type="predicted"/>
<evidence type="ECO:0000259" key="1">
    <source>
        <dbReference type="Pfam" id="PF03358"/>
    </source>
</evidence>
<dbReference type="GO" id="GO:0010181">
    <property type="term" value="F:FMN binding"/>
    <property type="evidence" value="ECO:0007669"/>
    <property type="project" value="TreeGrafter"/>
</dbReference>
<dbReference type="RefSeq" id="WP_084457105.1">
    <property type="nucleotide sequence ID" value="NZ_JAAXOM010000001.1"/>
</dbReference>
<dbReference type="InterPro" id="IPR029039">
    <property type="entry name" value="Flavoprotein-like_sf"/>
</dbReference>
<dbReference type="AlphaFoldDB" id="A0A846VZ30"/>
<protein>
    <submittedName>
        <fullName evidence="2">NAD(P)H-dependent oxidoreductase</fullName>
    </submittedName>
</protein>
<dbReference type="PANTHER" id="PTHR30543:SF21">
    <property type="entry name" value="NAD(P)H-DEPENDENT FMN REDUCTASE LOT6"/>
    <property type="match status" value="1"/>
</dbReference>
<sequence length="164" mass="17680">MNQEPLRMAILTERSGVAATERFAEYAASRTEFETDVIDLSLACLPAVPGDGHAVRDLAPWLAGADAFVVATAEVNRGYPGAVKNAIDCFAAEWRAKPVGFIAYGSPTGGRAAVEQLRAVFTSLHAMTVPDVVGDPFRAEAAERMTDQLLWWGRALRAARPYIS</sequence>
<accession>A0A846VZ30</accession>
<dbReference type="GO" id="GO:0016491">
    <property type="term" value="F:oxidoreductase activity"/>
    <property type="evidence" value="ECO:0007669"/>
    <property type="project" value="InterPro"/>
</dbReference>
<dbReference type="PANTHER" id="PTHR30543">
    <property type="entry name" value="CHROMATE REDUCTASE"/>
    <property type="match status" value="1"/>
</dbReference>
<keyword evidence="3" id="KW-1185">Reference proteome</keyword>
<gene>
    <name evidence="2" type="ORF">HGA10_02025</name>
</gene>
<dbReference type="Proteomes" id="UP000572007">
    <property type="component" value="Unassembled WGS sequence"/>
</dbReference>
<organism evidence="2 3">
    <name type="scientific">Nocardia coubleae</name>
    <dbReference type="NCBI Taxonomy" id="356147"/>
    <lineage>
        <taxon>Bacteria</taxon>
        <taxon>Bacillati</taxon>
        <taxon>Actinomycetota</taxon>
        <taxon>Actinomycetes</taxon>
        <taxon>Mycobacteriales</taxon>
        <taxon>Nocardiaceae</taxon>
        <taxon>Nocardia</taxon>
    </lineage>
</organism>
<evidence type="ECO:0000313" key="3">
    <source>
        <dbReference type="Proteomes" id="UP000572007"/>
    </source>
</evidence>
<dbReference type="Gene3D" id="3.40.50.360">
    <property type="match status" value="1"/>
</dbReference>
<reference evidence="2 3" key="1">
    <citation type="submission" date="2020-04" db="EMBL/GenBank/DDBJ databases">
        <title>MicrobeNet Type strains.</title>
        <authorList>
            <person name="Nicholson A.C."/>
        </authorList>
    </citation>
    <scope>NUCLEOTIDE SEQUENCE [LARGE SCALE GENOMIC DNA]</scope>
    <source>
        <strain evidence="2 3">DSM 44960</strain>
    </source>
</reference>
<name>A0A846VZ30_9NOCA</name>
<dbReference type="GO" id="GO:0005829">
    <property type="term" value="C:cytosol"/>
    <property type="evidence" value="ECO:0007669"/>
    <property type="project" value="TreeGrafter"/>
</dbReference>